<accession>A0A9X2IZA3</accession>
<organism evidence="3 4">
    <name type="scientific">Nocardia pulmonis</name>
    <dbReference type="NCBI Taxonomy" id="2951408"/>
    <lineage>
        <taxon>Bacteria</taxon>
        <taxon>Bacillati</taxon>
        <taxon>Actinomycetota</taxon>
        <taxon>Actinomycetes</taxon>
        <taxon>Mycobacteriales</taxon>
        <taxon>Nocardiaceae</taxon>
        <taxon>Nocardia</taxon>
    </lineage>
</organism>
<evidence type="ECO:0000313" key="4">
    <source>
        <dbReference type="Proteomes" id="UP001139157"/>
    </source>
</evidence>
<feature type="compositionally biased region" description="Low complexity" evidence="2">
    <location>
        <begin position="429"/>
        <end position="460"/>
    </location>
</feature>
<dbReference type="RefSeq" id="WP_251914816.1">
    <property type="nucleotide sequence ID" value="NZ_JAMRXG010000010.1"/>
</dbReference>
<feature type="coiled-coil region" evidence="1">
    <location>
        <begin position="23"/>
        <end position="50"/>
    </location>
</feature>
<dbReference type="Proteomes" id="UP001139157">
    <property type="component" value="Unassembled WGS sequence"/>
</dbReference>
<feature type="compositionally biased region" description="Basic and acidic residues" evidence="2">
    <location>
        <begin position="394"/>
        <end position="405"/>
    </location>
</feature>
<keyword evidence="4" id="KW-1185">Reference proteome</keyword>
<dbReference type="EMBL" id="JAMRXG010000010">
    <property type="protein sequence ID" value="MCM6776529.1"/>
    <property type="molecule type" value="Genomic_DNA"/>
</dbReference>
<evidence type="ECO:0000256" key="1">
    <source>
        <dbReference type="SAM" id="Coils"/>
    </source>
</evidence>
<reference evidence="3" key="1">
    <citation type="submission" date="2022-06" db="EMBL/GenBank/DDBJ databases">
        <title>Novel species in genus nocardia.</title>
        <authorList>
            <person name="Li F."/>
        </authorList>
    </citation>
    <scope>NUCLEOTIDE SEQUENCE</scope>
    <source>
        <strain evidence="3">CDC141</strain>
    </source>
</reference>
<feature type="compositionally biased region" description="Low complexity" evidence="2">
    <location>
        <begin position="580"/>
        <end position="594"/>
    </location>
</feature>
<proteinExistence type="predicted"/>
<name>A0A9X2IZA3_9NOCA</name>
<gene>
    <name evidence="3" type="ORF">NDR86_23875</name>
</gene>
<feature type="compositionally biased region" description="Pro residues" evidence="2">
    <location>
        <begin position="416"/>
        <end position="428"/>
    </location>
</feature>
<feature type="compositionally biased region" description="Pro residues" evidence="2">
    <location>
        <begin position="350"/>
        <end position="362"/>
    </location>
</feature>
<evidence type="ECO:0000256" key="2">
    <source>
        <dbReference type="SAM" id="MobiDB-lite"/>
    </source>
</evidence>
<feature type="compositionally biased region" description="Gly residues" evidence="2">
    <location>
        <begin position="363"/>
        <end position="385"/>
    </location>
</feature>
<dbReference type="AlphaFoldDB" id="A0A9X2IZA3"/>
<comment type="caution">
    <text evidence="3">The sequence shown here is derived from an EMBL/GenBank/DDBJ whole genome shotgun (WGS) entry which is preliminary data.</text>
</comment>
<protein>
    <submittedName>
        <fullName evidence="3">Uncharacterized protein</fullName>
    </submittedName>
</protein>
<feature type="compositionally biased region" description="Gly residues" evidence="2">
    <location>
        <begin position="480"/>
        <end position="503"/>
    </location>
</feature>
<feature type="compositionally biased region" description="Low complexity" evidence="2">
    <location>
        <begin position="534"/>
        <end position="561"/>
    </location>
</feature>
<sequence>MGDGNRVVDLLREARALGLEVDSKAAERRADACETAIVELRRLLKEAEGLHFAPRGFGPLPSGRKLAARFNEKRTELRRMLEWNIRALAEMRDTFREAGRIYRAAEARSTEAFDRILSSAPAGGDRADVRLHNGTTVEATGIRTWTRRAVDPSTGQSRELPSSPSKYTVRHNIYAAPTVAAGVRTDPPLPVEAGVGPEQVEGLAHTIDVTGAVEVAARWSRLSRALSTAFTEMSSGIQHRSDWHSAGADAARKAARELERQSRVLAAGITDMSENLEYAAKVMYQTRDFMNACLPVNPHEITQGHPLDRWRLAQENLKEANELFRRVYVAGVTGVSDQMPVLDAAVPRIPGAPGPAAPPDAGPGPGGGSGGKSGGKRGPGPGGKSGPRRKYRLRKEPQRDRERKPGGQGRNRVAPKQPPAKQQPPEPSQPRQQDGMQLAQALQRALQDGGKAFDGAAKAASQGSAMPGSGGIDPKSGRSALGGKGDAGSGAGGGSGAGLGSAGLGSKPEPRPPNPQSQLFPRASVTGAPPPSAPQAGPAPMAMPGAPGAAGAAGRGAQQGQDGEHKRLEALTHKDNAEELVGPPTTVVPPVLGQ</sequence>
<keyword evidence="1" id="KW-0175">Coiled coil</keyword>
<feature type="region of interest" description="Disordered" evidence="2">
    <location>
        <begin position="346"/>
        <end position="594"/>
    </location>
</feature>
<feature type="compositionally biased region" description="Basic and acidic residues" evidence="2">
    <location>
        <begin position="562"/>
        <end position="577"/>
    </location>
</feature>
<evidence type="ECO:0000313" key="3">
    <source>
        <dbReference type="EMBL" id="MCM6776529.1"/>
    </source>
</evidence>